<keyword evidence="2" id="KW-1185">Reference proteome</keyword>
<organism evidence="1 2">
    <name type="scientific">Demequina capsici</name>
    <dbReference type="NCBI Taxonomy" id="3075620"/>
    <lineage>
        <taxon>Bacteria</taxon>
        <taxon>Bacillati</taxon>
        <taxon>Actinomycetota</taxon>
        <taxon>Actinomycetes</taxon>
        <taxon>Micrococcales</taxon>
        <taxon>Demequinaceae</taxon>
        <taxon>Demequina</taxon>
    </lineage>
</organism>
<evidence type="ECO:0000313" key="2">
    <source>
        <dbReference type="Proteomes" id="UP001304125"/>
    </source>
</evidence>
<dbReference type="AlphaFoldDB" id="A0AA96FBI2"/>
<name>A0AA96FBI2_9MICO</name>
<dbReference type="Proteomes" id="UP001304125">
    <property type="component" value="Chromosome"/>
</dbReference>
<dbReference type="EMBL" id="CP134879">
    <property type="protein sequence ID" value="WNM25235.1"/>
    <property type="molecule type" value="Genomic_DNA"/>
</dbReference>
<accession>A0AA96FBI2</accession>
<reference evidence="1 2" key="1">
    <citation type="submission" date="2023-09" db="EMBL/GenBank/DDBJ databases">
        <title>Demequina sp. a novel bacteria isolated from Capsicum annuum.</title>
        <authorList>
            <person name="Humaira Z."/>
            <person name="Lee J."/>
            <person name="Cho D."/>
        </authorList>
    </citation>
    <scope>NUCLEOTIDE SEQUENCE [LARGE SCALE GENOMIC DNA]</scope>
    <source>
        <strain evidence="1 2">OYTSA14</strain>
    </source>
</reference>
<protein>
    <submittedName>
        <fullName evidence="1">Uncharacterized protein</fullName>
    </submittedName>
</protein>
<sequence length="135" mass="15067">MSHTITIDDMTFARSHADRVRPNDSDVESAAMAGLLLASETYDGRGSWRGFAGQRIRWAIVDELRRTRPDPIDVTTLPDATTTFGPTCLDDRTADLCAALHVELRAARCEFLLDGVDRRRMADRGALVHLRRVLS</sequence>
<proteinExistence type="predicted"/>
<gene>
    <name evidence="1" type="ORF">RN606_03550</name>
</gene>
<dbReference type="RefSeq" id="WP_313500032.1">
    <property type="nucleotide sequence ID" value="NZ_CP134879.1"/>
</dbReference>
<evidence type="ECO:0000313" key="1">
    <source>
        <dbReference type="EMBL" id="WNM25235.1"/>
    </source>
</evidence>